<dbReference type="InterPro" id="IPR003961">
    <property type="entry name" value="FN3_dom"/>
</dbReference>
<accession>A0ABR7EWD7</accession>
<gene>
    <name evidence="2" type="ORF">H8S07_08450</name>
</gene>
<dbReference type="Gene3D" id="1.20.1270.90">
    <property type="entry name" value="AF1782-like"/>
    <property type="match status" value="2"/>
</dbReference>
<dbReference type="Pfam" id="PF07554">
    <property type="entry name" value="FIVAR"/>
    <property type="match status" value="3"/>
</dbReference>
<proteinExistence type="predicted"/>
<sequence length="898" mass="98600">MGKMKRIFAWLLSLAMVFGLLGGQVSVVKAAGYGIYSYTLDSKELPSEGGELVATIKFDDFSTTDSPIYYQLKKDIGDYNWEIVKGYENVEGQVVGNKLKVNIPANKETTEVKYKLIVNLTSGQFENSWGGMEQGAKRASFTVAAANAGSEEEKVLSDETTFRAKVVDENGAPVEGVKLVGKDESFGNEPEFTSNANGVAEYEIEDNDITCIYTIRVSEDGGWTSENRCTFEVGHDQSWSPIISKINGKSINQAGEIKFVVKKAAADDAQKVALKAVIDEVEKLNKDNYTSKSWAALQQALTEAKTVYENKNATTAQIATAKSNLETAKKGLVEMSPERKALEAKVAEAKKFDYSLYTDESKAKVMSAVAEAEKLADNASVEEIKAAQKNIEDAMEALKKVPSWDSANIGVSRDKLTSKGGTVELRLAMDNYGADEGTIYYRVRKKTITPEGYPMWDEVQTNVPTQISKENPIIKVTLPENTTEKEEEYQITPTNKKGTYTNLKGVIVTVIPASQDEEYTNNSVFSTENVYRVKAVDAEGVPVEGVEFKLTADNDKTRVRNIVTNNKGVAEYEINPAEDCGSTYNVTVADDTDWVSSVILVNAHNFTVSEGENAVITSIDGFSVESAGDVRIAVKKNPKYDITDAAKMQMEKVLADAEQKNEVDFTKESWNAYKEAVDAAKAISEKVAGAERVTAADYQNAIQAVKDAEAALVKAEAPKPEPEVKKVASVKLAKTSYVYDGKVKKPAVVAKNNKGEKITSKDYTVKYAAGCKNVGTYTVKVTFKGDYKGTFTKTFNINPKGTSLSKVKAARKSFSATWKKQSKQTSGYQVQYSTNKKFAKSVKTSTISKNTTVKKTVKKLKAKKTYYVRVRTYKTVKVGKKSVKIYSGWSTAKKVKTK</sequence>
<dbReference type="SUPFAM" id="SSF49265">
    <property type="entry name" value="Fibronectin type III"/>
    <property type="match status" value="1"/>
</dbReference>
<dbReference type="Gene3D" id="1.20.1270.70">
    <property type="entry name" value="Designed single chain three-helix bundle"/>
    <property type="match status" value="1"/>
</dbReference>
<evidence type="ECO:0000313" key="2">
    <source>
        <dbReference type="EMBL" id="MBC5665307.1"/>
    </source>
</evidence>
<name>A0ABR7EWD7_9FIRM</name>
<dbReference type="Pfam" id="PF00041">
    <property type="entry name" value="fn3"/>
    <property type="match status" value="1"/>
</dbReference>
<dbReference type="Proteomes" id="UP000647235">
    <property type="component" value="Unassembled WGS sequence"/>
</dbReference>
<evidence type="ECO:0000313" key="3">
    <source>
        <dbReference type="Proteomes" id="UP000647235"/>
    </source>
</evidence>
<organism evidence="2 3">
    <name type="scientific">Dorea hominis</name>
    <dbReference type="NCBI Taxonomy" id="2763040"/>
    <lineage>
        <taxon>Bacteria</taxon>
        <taxon>Bacillati</taxon>
        <taxon>Bacillota</taxon>
        <taxon>Clostridia</taxon>
        <taxon>Lachnospirales</taxon>
        <taxon>Lachnospiraceae</taxon>
        <taxon>Dorea</taxon>
    </lineage>
</organism>
<keyword evidence="3" id="KW-1185">Reference proteome</keyword>
<dbReference type="InterPro" id="IPR036116">
    <property type="entry name" value="FN3_sf"/>
</dbReference>
<protein>
    <submittedName>
        <fullName evidence="2">FIVAR domain-containing protein</fullName>
    </submittedName>
</protein>
<comment type="caution">
    <text evidence="2">The sequence shown here is derived from an EMBL/GenBank/DDBJ whole genome shotgun (WGS) entry which is preliminary data.</text>
</comment>
<dbReference type="EMBL" id="JACOOY010000009">
    <property type="protein sequence ID" value="MBC5665307.1"/>
    <property type="molecule type" value="Genomic_DNA"/>
</dbReference>
<dbReference type="Gene3D" id="2.60.40.10">
    <property type="entry name" value="Immunoglobulins"/>
    <property type="match status" value="1"/>
</dbReference>
<evidence type="ECO:0000259" key="1">
    <source>
        <dbReference type="Pfam" id="PF00041"/>
    </source>
</evidence>
<feature type="domain" description="Fibronectin type-III" evidence="1">
    <location>
        <begin position="808"/>
        <end position="885"/>
    </location>
</feature>
<reference evidence="2 3" key="1">
    <citation type="submission" date="2020-08" db="EMBL/GenBank/DDBJ databases">
        <title>Genome public.</title>
        <authorList>
            <person name="Liu C."/>
            <person name="Sun Q."/>
        </authorList>
    </citation>
    <scope>NUCLEOTIDE SEQUENCE [LARGE SCALE GENOMIC DNA]</scope>
    <source>
        <strain evidence="2 3">NSJ-36</strain>
    </source>
</reference>
<dbReference type="RefSeq" id="WP_186855846.1">
    <property type="nucleotide sequence ID" value="NZ_JACOOY010000009.1"/>
</dbReference>
<dbReference type="InterPro" id="IPR013783">
    <property type="entry name" value="Ig-like_fold"/>
</dbReference>